<accession>A0A5C3KEE8</accession>
<name>A0A5C3KEE8_COPMA</name>
<reference evidence="1 2" key="1">
    <citation type="journal article" date="2019" name="Nat. Ecol. Evol.">
        <title>Megaphylogeny resolves global patterns of mushroom evolution.</title>
        <authorList>
            <person name="Varga T."/>
            <person name="Krizsan K."/>
            <person name="Foldi C."/>
            <person name="Dima B."/>
            <person name="Sanchez-Garcia M."/>
            <person name="Sanchez-Ramirez S."/>
            <person name="Szollosi G.J."/>
            <person name="Szarkandi J.G."/>
            <person name="Papp V."/>
            <person name="Albert L."/>
            <person name="Andreopoulos W."/>
            <person name="Angelini C."/>
            <person name="Antonin V."/>
            <person name="Barry K.W."/>
            <person name="Bougher N.L."/>
            <person name="Buchanan P."/>
            <person name="Buyck B."/>
            <person name="Bense V."/>
            <person name="Catcheside P."/>
            <person name="Chovatia M."/>
            <person name="Cooper J."/>
            <person name="Damon W."/>
            <person name="Desjardin D."/>
            <person name="Finy P."/>
            <person name="Geml J."/>
            <person name="Haridas S."/>
            <person name="Hughes K."/>
            <person name="Justo A."/>
            <person name="Karasinski D."/>
            <person name="Kautmanova I."/>
            <person name="Kiss B."/>
            <person name="Kocsube S."/>
            <person name="Kotiranta H."/>
            <person name="LaButti K.M."/>
            <person name="Lechner B.E."/>
            <person name="Liimatainen K."/>
            <person name="Lipzen A."/>
            <person name="Lukacs Z."/>
            <person name="Mihaltcheva S."/>
            <person name="Morgado L.N."/>
            <person name="Niskanen T."/>
            <person name="Noordeloos M.E."/>
            <person name="Ohm R.A."/>
            <person name="Ortiz-Santana B."/>
            <person name="Ovrebo C."/>
            <person name="Racz N."/>
            <person name="Riley R."/>
            <person name="Savchenko A."/>
            <person name="Shiryaev A."/>
            <person name="Soop K."/>
            <person name="Spirin V."/>
            <person name="Szebenyi C."/>
            <person name="Tomsovsky M."/>
            <person name="Tulloss R.E."/>
            <person name="Uehling J."/>
            <person name="Grigoriev I.V."/>
            <person name="Vagvolgyi C."/>
            <person name="Papp T."/>
            <person name="Martin F.M."/>
            <person name="Miettinen O."/>
            <person name="Hibbett D.S."/>
            <person name="Nagy L.G."/>
        </authorList>
    </citation>
    <scope>NUCLEOTIDE SEQUENCE [LARGE SCALE GENOMIC DNA]</scope>
    <source>
        <strain evidence="1 2">CBS 121175</strain>
    </source>
</reference>
<dbReference type="Proteomes" id="UP000307440">
    <property type="component" value="Unassembled WGS sequence"/>
</dbReference>
<dbReference type="EMBL" id="ML210433">
    <property type="protein sequence ID" value="TFK18085.1"/>
    <property type="molecule type" value="Genomic_DNA"/>
</dbReference>
<keyword evidence="2" id="KW-1185">Reference proteome</keyword>
<dbReference type="AlphaFoldDB" id="A0A5C3KEE8"/>
<protein>
    <submittedName>
        <fullName evidence="1">Uncharacterized protein</fullName>
    </submittedName>
</protein>
<evidence type="ECO:0000313" key="2">
    <source>
        <dbReference type="Proteomes" id="UP000307440"/>
    </source>
</evidence>
<sequence length="117" mass="12938">MTVVIMYLKSRGKNGNHSAITDTLAISAVSYLSIQIYKHSMAGLFNSITDITVILNTFQFSHLHSIHLLMVLLASAVVIQGQGNVTLSWEFSRIFASLQREVPQLGLSVKAFNAWSK</sequence>
<gene>
    <name evidence="1" type="ORF">FA15DRAFT_603975</name>
</gene>
<evidence type="ECO:0000313" key="1">
    <source>
        <dbReference type="EMBL" id="TFK18085.1"/>
    </source>
</evidence>
<organism evidence="1 2">
    <name type="scientific">Coprinopsis marcescibilis</name>
    <name type="common">Agaric fungus</name>
    <name type="synonym">Psathyrella marcescibilis</name>
    <dbReference type="NCBI Taxonomy" id="230819"/>
    <lineage>
        <taxon>Eukaryota</taxon>
        <taxon>Fungi</taxon>
        <taxon>Dikarya</taxon>
        <taxon>Basidiomycota</taxon>
        <taxon>Agaricomycotina</taxon>
        <taxon>Agaricomycetes</taxon>
        <taxon>Agaricomycetidae</taxon>
        <taxon>Agaricales</taxon>
        <taxon>Agaricineae</taxon>
        <taxon>Psathyrellaceae</taxon>
        <taxon>Coprinopsis</taxon>
    </lineage>
</organism>
<proteinExistence type="predicted"/>
<dbReference type="OrthoDB" id="3065650at2759"/>